<keyword evidence="2" id="KW-1185">Reference proteome</keyword>
<evidence type="ECO:0000313" key="1">
    <source>
        <dbReference type="EMBL" id="PAV29044.1"/>
    </source>
</evidence>
<dbReference type="PANTHER" id="PTHR38451">
    <property type="entry name" value="TRNA (ADENINE(22)-N(1))-METHYLTRANSFERASE"/>
    <property type="match status" value="1"/>
</dbReference>
<name>A0A2A2ICP7_9BACI</name>
<protein>
    <submittedName>
        <fullName evidence="1">tRNA (Adenine(22)-N(1))-methyltransferase TrmK</fullName>
    </submittedName>
</protein>
<dbReference type="Pfam" id="PF04816">
    <property type="entry name" value="TrmK"/>
    <property type="match status" value="1"/>
</dbReference>
<dbReference type="GO" id="GO:0032259">
    <property type="term" value="P:methylation"/>
    <property type="evidence" value="ECO:0007669"/>
    <property type="project" value="UniProtKB-KW"/>
</dbReference>
<dbReference type="EMBL" id="NPOA01000009">
    <property type="protein sequence ID" value="PAV29044.1"/>
    <property type="molecule type" value="Genomic_DNA"/>
</dbReference>
<reference evidence="1 2" key="1">
    <citation type="submission" date="2017-08" db="EMBL/GenBank/DDBJ databases">
        <title>Virgibacillus indicus sp. nov. and Virgibacillus profoundi sp. nov, two moderately halophilic bacteria isolated from marine sediment by using the Microfluidic Streak Plate.</title>
        <authorList>
            <person name="Xu B."/>
            <person name="Hu B."/>
            <person name="Wang J."/>
            <person name="Zhu Y."/>
            <person name="Huang L."/>
            <person name="Du W."/>
            <person name="Huang Y."/>
        </authorList>
    </citation>
    <scope>NUCLEOTIDE SEQUENCE [LARGE SCALE GENOMIC DNA]</scope>
    <source>
        <strain evidence="1 2">IO3-P3-H5</strain>
    </source>
</reference>
<dbReference type="AlphaFoldDB" id="A0A2A2ICP7"/>
<dbReference type="OrthoDB" id="5881184at2"/>
<organism evidence="1 2">
    <name type="scientific">Virgibacillus profundi</name>
    <dbReference type="NCBI Taxonomy" id="2024555"/>
    <lineage>
        <taxon>Bacteria</taxon>
        <taxon>Bacillati</taxon>
        <taxon>Bacillota</taxon>
        <taxon>Bacilli</taxon>
        <taxon>Bacillales</taxon>
        <taxon>Bacillaceae</taxon>
        <taxon>Virgibacillus</taxon>
    </lineage>
</organism>
<accession>A0A2A2ICP7</accession>
<dbReference type="InterPro" id="IPR006901">
    <property type="entry name" value="TrmK"/>
</dbReference>
<dbReference type="InterPro" id="IPR029063">
    <property type="entry name" value="SAM-dependent_MTases_sf"/>
</dbReference>
<dbReference type="Gene3D" id="3.40.50.150">
    <property type="entry name" value="Vaccinia Virus protein VP39"/>
    <property type="match status" value="1"/>
</dbReference>
<keyword evidence="1" id="KW-0808">Transferase</keyword>
<dbReference type="PIRSF" id="PIRSF018637">
    <property type="entry name" value="TrmK"/>
    <property type="match status" value="1"/>
</dbReference>
<dbReference type="PANTHER" id="PTHR38451:SF1">
    <property type="entry name" value="TRNA (ADENINE(22)-N(1))-METHYLTRANSFERASE"/>
    <property type="match status" value="1"/>
</dbReference>
<proteinExistence type="predicted"/>
<dbReference type="Proteomes" id="UP000218887">
    <property type="component" value="Unassembled WGS sequence"/>
</dbReference>
<gene>
    <name evidence="1" type="ORF">CIL05_13775</name>
</gene>
<keyword evidence="1" id="KW-0489">Methyltransferase</keyword>
<dbReference type="Gene3D" id="1.10.287.1890">
    <property type="match status" value="1"/>
</dbReference>
<dbReference type="RefSeq" id="WP_095656135.1">
    <property type="nucleotide sequence ID" value="NZ_NPOA01000009.1"/>
</dbReference>
<sequence length="238" mass="26837">MTNSIKLSKRLSKVASYLPEGALFADIGSDHAYLPCYVCLHDNTAKAIAGELNVGPYNSAVDTVNQHELSKVIEVRLGNGLQILNKGEVRQLVIAGIGGPLIKTILDEGIQKLDGVERIIAQPNIDAGNVRKWFYENGFTITNEAILEESGHIYEIVVADKNAAANPFEADDLEKQLLFGPLLLKEKTEVFFYKWKTEYEKLQRVIDQMNKATIKNDKKIQQFQKELKWMKEVLMNEK</sequence>
<comment type="caution">
    <text evidence="1">The sequence shown here is derived from an EMBL/GenBank/DDBJ whole genome shotgun (WGS) entry which is preliminary data.</text>
</comment>
<dbReference type="GO" id="GO:0160105">
    <property type="term" value="F:tRNA (adenine(22)-N1)-methyltransferase activity"/>
    <property type="evidence" value="ECO:0007669"/>
    <property type="project" value="InterPro"/>
</dbReference>
<evidence type="ECO:0000313" key="2">
    <source>
        <dbReference type="Proteomes" id="UP000218887"/>
    </source>
</evidence>